<feature type="compositionally biased region" description="Basic and acidic residues" evidence="2">
    <location>
        <begin position="694"/>
        <end position="707"/>
    </location>
</feature>
<dbReference type="Proteomes" id="UP001174909">
    <property type="component" value="Unassembled WGS sequence"/>
</dbReference>
<feature type="compositionally biased region" description="Low complexity" evidence="2">
    <location>
        <begin position="445"/>
        <end position="455"/>
    </location>
</feature>
<dbReference type="AlphaFoldDB" id="A0AA35S3T4"/>
<feature type="region of interest" description="Disordered" evidence="2">
    <location>
        <begin position="445"/>
        <end position="472"/>
    </location>
</feature>
<keyword evidence="6" id="KW-1185">Reference proteome</keyword>
<evidence type="ECO:0000259" key="4">
    <source>
        <dbReference type="Pfam" id="PF10374"/>
    </source>
</evidence>
<dbReference type="InterPro" id="IPR019458">
    <property type="entry name" value="Est1-like_N"/>
</dbReference>
<sequence length="835" mass="91773">MKGILFQHFIVLMNIMAHPKSGSELSAGSGSPEAIGKHYFKQAWAYSQCIETESRATSHTIDLYSPKLRETRRKLREKCVQILLLSCSYRRKAEELLWKKGFYELTQRSKSNKQALDGSSHLYHAYSEHLSMATGFYTQLLGRLEEHYSLPVTSMDHSQLIALDANNADFQWLKDAAYRCLLYLGDLARYSVDVGGKPYTATTHYLRAISLDPTNGAPFNQLAALAGEKHEGLDAVYYYLRSMSSAKPFPGAEVNLQRILRKTLERLEALRGNKDRATETNIREATQSLLLVRLVTLQYMLSSSEEDKRSLPQPNSLTSFCEVLLSDLEECLNFDLQLFKDMTPACVSHVLSSGRAAGGGGEGGEEEEEEGDHRKVEELACLPHDLLLKVVALCILSSTQLRSQGSAQTPTLTSFAVSVFSLLLHHSFLRLTHLTRHTVHTLTRGTTVTSSTPVRHVGWTQPPDHEEPGEENNMVRIFLDRLAGEVLDEYAQQTPGIAKQLRVNSASLLSLGIDEAVNSLAIGPSQVWGGGEIASGSESASSADNRGRHPEGGSEAERTHGKGAKGSEERPEKTAQKKGRKRRSLVDRRRRRRRQRRPDWEMTPISSEEEEEGSEETDSSQSSASSSCTLSNSSTEEEEEEEEEEDEGENIDRIDSLSETSLSDGEEGGRQAVVGGDDPRPWTSGQVGGGDGGNVEKKGGERKEGRIGGKRQIVLAANFSGVQASAPAGKSGKEELKSSTEVVATDTADDHLFQTLLLQTRHQAALHLACSLAAEDSYLMPVKIFTNWVTAHPLVLTVCAQGSPSFLVKTGFSAQPSSASSRNNRSRPPSHSSSW</sequence>
<dbReference type="EMBL" id="CASHTH010001938">
    <property type="protein sequence ID" value="CAI8022113.1"/>
    <property type="molecule type" value="Genomic_DNA"/>
</dbReference>
<dbReference type="SUPFAM" id="SSF48452">
    <property type="entry name" value="TPR-like"/>
    <property type="match status" value="1"/>
</dbReference>
<keyword evidence="1" id="KW-0866">Nonsense-mediated mRNA decay</keyword>
<dbReference type="InterPro" id="IPR018834">
    <property type="entry name" value="DNA/RNA-bd_Est1-type"/>
</dbReference>
<dbReference type="GO" id="GO:0042162">
    <property type="term" value="F:telomeric DNA binding"/>
    <property type="evidence" value="ECO:0007669"/>
    <property type="project" value="TreeGrafter"/>
</dbReference>
<dbReference type="GO" id="GO:0005697">
    <property type="term" value="C:telomerase holoenzyme complex"/>
    <property type="evidence" value="ECO:0007669"/>
    <property type="project" value="TreeGrafter"/>
</dbReference>
<feature type="compositionally biased region" description="Low complexity" evidence="2">
    <location>
        <begin position="534"/>
        <end position="543"/>
    </location>
</feature>
<dbReference type="Pfam" id="PF10374">
    <property type="entry name" value="EST1"/>
    <property type="match status" value="1"/>
</dbReference>
<dbReference type="InterPro" id="IPR011990">
    <property type="entry name" value="TPR-like_helical_dom_sf"/>
</dbReference>
<proteinExistence type="predicted"/>
<feature type="region of interest" description="Disordered" evidence="2">
    <location>
        <begin position="354"/>
        <end position="374"/>
    </location>
</feature>
<feature type="domain" description="DNA/RNA-binding" evidence="3">
    <location>
        <begin position="201"/>
        <end position="426"/>
    </location>
</feature>
<evidence type="ECO:0000256" key="2">
    <source>
        <dbReference type="SAM" id="MobiDB-lite"/>
    </source>
</evidence>
<name>A0AA35S3T4_GEOBA</name>
<feature type="domain" description="Telomerase activating protein Est1-like N-terminal" evidence="4">
    <location>
        <begin position="92"/>
        <end position="192"/>
    </location>
</feature>
<evidence type="ECO:0000313" key="6">
    <source>
        <dbReference type="Proteomes" id="UP001174909"/>
    </source>
</evidence>
<evidence type="ECO:0000259" key="3">
    <source>
        <dbReference type="Pfam" id="PF10373"/>
    </source>
</evidence>
<accession>A0AA35S3T4</accession>
<dbReference type="PANTHER" id="PTHR15696:SF7">
    <property type="entry name" value="NONSENSE-MEDIATED MRNA DECAY FACTOR"/>
    <property type="match status" value="1"/>
</dbReference>
<gene>
    <name evidence="5" type="ORF">GBAR_LOCUS13009</name>
</gene>
<feature type="region of interest" description="Disordered" evidence="2">
    <location>
        <begin position="531"/>
        <end position="707"/>
    </location>
</feature>
<reference evidence="5" key="1">
    <citation type="submission" date="2023-03" db="EMBL/GenBank/DDBJ databases">
        <authorList>
            <person name="Steffen K."/>
            <person name="Cardenas P."/>
        </authorList>
    </citation>
    <scope>NUCLEOTIDE SEQUENCE</scope>
</reference>
<dbReference type="Gene3D" id="1.25.40.10">
    <property type="entry name" value="Tetratricopeptide repeat domain"/>
    <property type="match status" value="1"/>
</dbReference>
<dbReference type="GO" id="GO:0000184">
    <property type="term" value="P:nuclear-transcribed mRNA catabolic process, nonsense-mediated decay"/>
    <property type="evidence" value="ECO:0007669"/>
    <property type="project" value="UniProtKB-KW"/>
</dbReference>
<organism evidence="5 6">
    <name type="scientific">Geodia barretti</name>
    <name type="common">Barrett's horny sponge</name>
    <dbReference type="NCBI Taxonomy" id="519541"/>
    <lineage>
        <taxon>Eukaryota</taxon>
        <taxon>Metazoa</taxon>
        <taxon>Porifera</taxon>
        <taxon>Demospongiae</taxon>
        <taxon>Heteroscleromorpha</taxon>
        <taxon>Tetractinellida</taxon>
        <taxon>Astrophorina</taxon>
        <taxon>Geodiidae</taxon>
        <taxon>Geodia</taxon>
    </lineage>
</organism>
<protein>
    <submittedName>
        <fullName evidence="5">Protein SMG5</fullName>
    </submittedName>
</protein>
<dbReference type="PANTHER" id="PTHR15696">
    <property type="entry name" value="SMG-7 SUPPRESSOR WITH MORPHOLOGICAL EFFECT ON GENITALIA PROTEIN 7"/>
    <property type="match status" value="1"/>
</dbReference>
<feature type="compositionally biased region" description="Acidic residues" evidence="2">
    <location>
        <begin position="607"/>
        <end position="618"/>
    </location>
</feature>
<feature type="compositionally biased region" description="Basic and acidic residues" evidence="2">
    <location>
        <begin position="545"/>
        <end position="575"/>
    </location>
</feature>
<dbReference type="GO" id="GO:0070034">
    <property type="term" value="F:telomerase RNA binding"/>
    <property type="evidence" value="ECO:0007669"/>
    <property type="project" value="TreeGrafter"/>
</dbReference>
<comment type="caution">
    <text evidence="5">The sequence shown here is derived from an EMBL/GenBank/DDBJ whole genome shotgun (WGS) entry which is preliminary data.</text>
</comment>
<dbReference type="InterPro" id="IPR045153">
    <property type="entry name" value="Est1/Ebs1-like"/>
</dbReference>
<feature type="compositionally biased region" description="Low complexity" evidence="2">
    <location>
        <begin position="619"/>
        <end position="634"/>
    </location>
</feature>
<feature type="compositionally biased region" description="Acidic residues" evidence="2">
    <location>
        <begin position="635"/>
        <end position="649"/>
    </location>
</feature>
<evidence type="ECO:0000256" key="1">
    <source>
        <dbReference type="ARBA" id="ARBA00023161"/>
    </source>
</evidence>
<dbReference type="Pfam" id="PF10373">
    <property type="entry name" value="EST1_DNA_bind"/>
    <property type="match status" value="1"/>
</dbReference>
<feature type="compositionally biased region" description="Basic residues" evidence="2">
    <location>
        <begin position="576"/>
        <end position="596"/>
    </location>
</feature>
<feature type="region of interest" description="Disordered" evidence="2">
    <location>
        <begin position="813"/>
        <end position="835"/>
    </location>
</feature>
<evidence type="ECO:0000313" key="5">
    <source>
        <dbReference type="EMBL" id="CAI8022113.1"/>
    </source>
</evidence>